<feature type="transmembrane region" description="Helical" evidence="1">
    <location>
        <begin position="108"/>
        <end position="130"/>
    </location>
</feature>
<feature type="transmembrane region" description="Helical" evidence="1">
    <location>
        <begin position="142"/>
        <end position="162"/>
    </location>
</feature>
<sequence length="408" mass="46673">MNNSNPIKQFALLSLGVYILSYGFPFPLDNIPFTHEVFSKYVLSLQEKYILFFGKSFLGLPELEKIQRTGSGDTTFDYVKIPALMTFSFLVAIGLFSLKKVRIHAVDFYQLILIYARYYVGLTLISYGIAKFLIGQFPGPSFYSMDILVGDISPMGLAWRFFGYSDTYKIFMGLSELIAGFLLLFRRTAILGALVAISVCLNIVLVNFSFDVPVKLFSSHLLFFSILILLPGAKALFDFLILHKPSKLELMSPLFTSKKWKTAWVIVNIYLVGVIPLSRMYGHYSSQEFRAMENEWEGLYTGFENEAASPWTKIIVEKNYLVLKPEEGTQDFYTILEIKEGGMVLLKNTEDEDNPHELSIKALPTQQYELKIRIGEKENTLVGSKKSVSDYQLTKRGFHWINEYPFNR</sequence>
<organism evidence="2 3">
    <name type="scientific">Algoriphagus halophilus</name>
    <dbReference type="NCBI Taxonomy" id="226505"/>
    <lineage>
        <taxon>Bacteria</taxon>
        <taxon>Pseudomonadati</taxon>
        <taxon>Bacteroidota</taxon>
        <taxon>Cytophagia</taxon>
        <taxon>Cytophagales</taxon>
        <taxon>Cyclobacteriaceae</taxon>
        <taxon>Algoriphagus</taxon>
    </lineage>
</organism>
<protein>
    <recommendedName>
        <fullName evidence="4">DoxX protein</fullName>
    </recommendedName>
</protein>
<keyword evidence="1" id="KW-1133">Transmembrane helix</keyword>
<feature type="transmembrane region" description="Helical" evidence="1">
    <location>
        <begin position="222"/>
        <end position="242"/>
    </location>
</feature>
<name>A0A1N6E9S3_9BACT</name>
<feature type="transmembrane region" description="Helical" evidence="1">
    <location>
        <begin position="78"/>
        <end position="96"/>
    </location>
</feature>
<evidence type="ECO:0000256" key="1">
    <source>
        <dbReference type="SAM" id="Phobius"/>
    </source>
</evidence>
<evidence type="ECO:0008006" key="4">
    <source>
        <dbReference type="Google" id="ProtNLM"/>
    </source>
</evidence>
<dbReference type="STRING" id="226505.SAMN05444394_1882"/>
<keyword evidence="1" id="KW-0472">Membrane</keyword>
<keyword evidence="1" id="KW-0812">Transmembrane</keyword>
<feature type="transmembrane region" description="Helical" evidence="1">
    <location>
        <begin position="263"/>
        <end position="282"/>
    </location>
</feature>
<dbReference type="RefSeq" id="WP_074224565.1">
    <property type="nucleotide sequence ID" value="NZ_FSRC01000001.1"/>
</dbReference>
<reference evidence="3" key="1">
    <citation type="submission" date="2016-11" db="EMBL/GenBank/DDBJ databases">
        <authorList>
            <person name="Varghese N."/>
            <person name="Submissions S."/>
        </authorList>
    </citation>
    <scope>NUCLEOTIDE SEQUENCE [LARGE SCALE GENOMIC DNA]</scope>
    <source>
        <strain evidence="3">DSM 15292</strain>
    </source>
</reference>
<gene>
    <name evidence="2" type="ORF">SAMN05444394_1882</name>
</gene>
<proteinExistence type="predicted"/>
<keyword evidence="3" id="KW-1185">Reference proteome</keyword>
<dbReference type="Proteomes" id="UP000185221">
    <property type="component" value="Unassembled WGS sequence"/>
</dbReference>
<feature type="transmembrane region" description="Helical" evidence="1">
    <location>
        <begin position="190"/>
        <end position="210"/>
    </location>
</feature>
<evidence type="ECO:0000313" key="2">
    <source>
        <dbReference type="EMBL" id="SIN79805.1"/>
    </source>
</evidence>
<dbReference type="OrthoDB" id="102112at2"/>
<accession>A0A1N6E9S3</accession>
<dbReference type="AlphaFoldDB" id="A0A1N6E9S3"/>
<dbReference type="EMBL" id="FSRC01000001">
    <property type="protein sequence ID" value="SIN79805.1"/>
    <property type="molecule type" value="Genomic_DNA"/>
</dbReference>
<evidence type="ECO:0000313" key="3">
    <source>
        <dbReference type="Proteomes" id="UP000185221"/>
    </source>
</evidence>